<evidence type="ECO:0000313" key="1">
    <source>
        <dbReference type="EMBL" id="MBB4957806.1"/>
    </source>
</evidence>
<organism evidence="1 2">
    <name type="scientific">Micromonospora polyrhachis</name>
    <dbReference type="NCBI Taxonomy" id="1282883"/>
    <lineage>
        <taxon>Bacteria</taxon>
        <taxon>Bacillati</taxon>
        <taxon>Actinomycetota</taxon>
        <taxon>Actinomycetes</taxon>
        <taxon>Micromonosporales</taxon>
        <taxon>Micromonosporaceae</taxon>
        <taxon>Micromonospora</taxon>
    </lineage>
</organism>
<protein>
    <submittedName>
        <fullName evidence="1">Uncharacterized protein</fullName>
    </submittedName>
</protein>
<dbReference type="AlphaFoldDB" id="A0A7W7SNR1"/>
<proteinExistence type="predicted"/>
<comment type="caution">
    <text evidence="1">The sequence shown here is derived from an EMBL/GenBank/DDBJ whole genome shotgun (WGS) entry which is preliminary data.</text>
</comment>
<dbReference type="EMBL" id="JACHJW010000001">
    <property type="protein sequence ID" value="MBB4957806.1"/>
    <property type="molecule type" value="Genomic_DNA"/>
</dbReference>
<keyword evidence="2" id="KW-1185">Reference proteome</keyword>
<reference evidence="1 2" key="1">
    <citation type="submission" date="2020-08" db="EMBL/GenBank/DDBJ databases">
        <title>Sequencing the genomes of 1000 actinobacteria strains.</title>
        <authorList>
            <person name="Klenk H.-P."/>
        </authorList>
    </citation>
    <scope>NUCLEOTIDE SEQUENCE [LARGE SCALE GENOMIC DNA]</scope>
    <source>
        <strain evidence="1 2">DSM 45886</strain>
    </source>
</reference>
<accession>A0A7W7SNR1</accession>
<gene>
    <name evidence="1" type="ORF">FHR38_001539</name>
</gene>
<sequence length="36" mass="3985">MGPPEGVEWLRGYYDDLPPCFAAAAEVGEAIIFWVD</sequence>
<name>A0A7W7SNR1_9ACTN</name>
<evidence type="ECO:0000313" key="2">
    <source>
        <dbReference type="Proteomes" id="UP000578819"/>
    </source>
</evidence>
<dbReference type="Proteomes" id="UP000578819">
    <property type="component" value="Unassembled WGS sequence"/>
</dbReference>